<dbReference type="Gene3D" id="1.10.10.710">
    <property type="entry name" value="PSPTO_1197 like"/>
    <property type="match status" value="1"/>
</dbReference>
<dbReference type="InterPro" id="IPR038627">
    <property type="entry name" value="YebG-like_sf"/>
</dbReference>
<dbReference type="Pfam" id="PF07130">
    <property type="entry name" value="YebG"/>
    <property type="match status" value="1"/>
</dbReference>
<dbReference type="InterPro" id="IPR009813">
    <property type="entry name" value="Uncharacterised_YebG"/>
</dbReference>
<dbReference type="Proteomes" id="UP000298325">
    <property type="component" value="Unassembled WGS sequence"/>
</dbReference>
<dbReference type="RefSeq" id="WP_135803615.1">
    <property type="nucleotide sequence ID" value="NZ_SRPF01000003.1"/>
</dbReference>
<dbReference type="EMBL" id="SRPF01000003">
    <property type="protein sequence ID" value="TGN39306.1"/>
    <property type="molecule type" value="Genomic_DNA"/>
</dbReference>
<reference evidence="1 2" key="1">
    <citation type="submission" date="2019-04" db="EMBL/GenBank/DDBJ databases">
        <authorList>
            <person name="Park S."/>
            <person name="Yoon J.-H."/>
        </authorList>
    </citation>
    <scope>NUCLEOTIDE SEQUENCE [LARGE SCALE GENOMIC DNA]</scope>
    <source>
        <strain evidence="1 2">HJM-18</strain>
    </source>
</reference>
<proteinExistence type="predicted"/>
<dbReference type="OrthoDB" id="6415307at2"/>
<keyword evidence="2" id="KW-1185">Reference proteome</keyword>
<sequence length="94" mass="10619">MAVKALYFSERDGQDMALKNPEKMLFANKADADARDKMLELSEEILMFLKSKVDGLSEEHAEQCALAIAEERDLFLRALKKPSLLNQEAEAESE</sequence>
<evidence type="ECO:0000313" key="1">
    <source>
        <dbReference type="EMBL" id="TGN39306.1"/>
    </source>
</evidence>
<protein>
    <recommendedName>
        <fullName evidence="3">Damage-inducible protein YebG</fullName>
    </recommendedName>
</protein>
<name>A0A4Z1BBG9_9GAMM</name>
<dbReference type="AlphaFoldDB" id="A0A4Z1BBG9"/>
<accession>A0A4Z1BBG9</accession>
<evidence type="ECO:0000313" key="2">
    <source>
        <dbReference type="Proteomes" id="UP000298325"/>
    </source>
</evidence>
<gene>
    <name evidence="1" type="ORF">E5Q11_11700</name>
</gene>
<evidence type="ECO:0008006" key="3">
    <source>
        <dbReference type="Google" id="ProtNLM"/>
    </source>
</evidence>
<organism evidence="1 2">
    <name type="scientific">Marinobacter confluentis</name>
    <dbReference type="NCBI Taxonomy" id="1697557"/>
    <lineage>
        <taxon>Bacteria</taxon>
        <taxon>Pseudomonadati</taxon>
        <taxon>Pseudomonadota</taxon>
        <taxon>Gammaproteobacteria</taxon>
        <taxon>Pseudomonadales</taxon>
        <taxon>Marinobacteraceae</taxon>
        <taxon>Marinobacter</taxon>
    </lineage>
</organism>
<comment type="caution">
    <text evidence="1">The sequence shown here is derived from an EMBL/GenBank/DDBJ whole genome shotgun (WGS) entry which is preliminary data.</text>
</comment>